<proteinExistence type="predicted"/>
<dbReference type="EMBL" id="OZ022406">
    <property type="protein sequence ID" value="CAK9437052.1"/>
    <property type="molecule type" value="Genomic_DNA"/>
</dbReference>
<sequence length="588" mass="68084">MPPPIVEIPGHYYDAERGRYFKVTNGAILPAAEGERKYHNNSIQAEKRNSEYDQLEKNQRRRKGMFPSNTKRDRGEIIKNPNIKHPIRKDFSRLQRFSFDHLGFVNCKTGAIDLRSLYYANDYVDRIKCGIAPEMHNLVVPRGKIAYYDTDHFVLDPPKMLDLVAFEPRNPLALMVFNTKLEQSHISSTSKFFHRNSQDGIVCLDVEEMVHLFKIDSIHSKVKVFAGSTSDKIDILQFSELNQRLRVCVVQYHTFNKNTHLFDDHTAAFLRFIKNNLSRHPRGAKLEGAFGLHLIEFVQYSKQNLDEINAVLEKSRAAAKDTNQRTTRAKLQAFLESYSKTNDRPEMVYLDLVDNVLSNKMPRYSARIVAGKVSSDNEGHNGYVVSSEGDLISYRYEQHARSFTNFHLFNLNNPIPEDAIVHEHRGDALDTRLRLFISTRSNILVVDLHTGKVTRHHLGFIRKMFILSATKILVVRKDDIVFYNPEWEVVEKLTSYNNANDGHQQFEVIQNHLIFNVGPKFVVFNLSRGFGDNWAAVKIQLGFLKYGYFKNFHLVQIVGMGSRDDRLHVGFQYENCEEHQTIFESYLF</sequence>
<dbReference type="Proteomes" id="UP001497383">
    <property type="component" value="Chromosome 2"/>
</dbReference>
<evidence type="ECO:0000313" key="3">
    <source>
        <dbReference type="Proteomes" id="UP001497383"/>
    </source>
</evidence>
<dbReference type="GeneID" id="92206700"/>
<organism evidence="2 3">
    <name type="scientific">Lodderomyces beijingensis</name>
    <dbReference type="NCBI Taxonomy" id="1775926"/>
    <lineage>
        <taxon>Eukaryota</taxon>
        <taxon>Fungi</taxon>
        <taxon>Dikarya</taxon>
        <taxon>Ascomycota</taxon>
        <taxon>Saccharomycotina</taxon>
        <taxon>Pichiomycetes</taxon>
        <taxon>Debaryomycetaceae</taxon>
        <taxon>Candida/Lodderomyces clade</taxon>
        <taxon>Lodderomyces</taxon>
    </lineage>
</organism>
<feature type="region of interest" description="Disordered" evidence="1">
    <location>
        <begin position="39"/>
        <end position="74"/>
    </location>
</feature>
<reference evidence="2 3" key="1">
    <citation type="submission" date="2024-03" db="EMBL/GenBank/DDBJ databases">
        <authorList>
            <person name="Brejova B."/>
        </authorList>
    </citation>
    <scope>NUCLEOTIDE SEQUENCE [LARGE SCALE GENOMIC DNA]</scope>
    <source>
        <strain evidence="2 3">CBS 14171</strain>
    </source>
</reference>
<name>A0ABP0ZJ98_9ASCO</name>
<protein>
    <submittedName>
        <fullName evidence="2">Uncharacterized protein</fullName>
    </submittedName>
</protein>
<keyword evidence="3" id="KW-1185">Reference proteome</keyword>
<feature type="compositionally biased region" description="Basic and acidic residues" evidence="1">
    <location>
        <begin position="45"/>
        <end position="58"/>
    </location>
</feature>
<accession>A0ABP0ZJ98</accession>
<evidence type="ECO:0000313" key="2">
    <source>
        <dbReference type="EMBL" id="CAK9437052.1"/>
    </source>
</evidence>
<gene>
    <name evidence="2" type="ORF">LODBEIA_P15040</name>
</gene>
<evidence type="ECO:0000256" key="1">
    <source>
        <dbReference type="SAM" id="MobiDB-lite"/>
    </source>
</evidence>
<dbReference type="RefSeq" id="XP_066828442.1">
    <property type="nucleotide sequence ID" value="XM_066971400.1"/>
</dbReference>